<reference evidence="2" key="1">
    <citation type="journal article" date="2014" name="Int. J. Syst. Evol. Microbiol.">
        <title>Complete genome sequence of Corynebacterium casei LMG S-19264T (=DSM 44701T), isolated from a smear-ripened cheese.</title>
        <authorList>
            <consortium name="US DOE Joint Genome Institute (JGI-PGF)"/>
            <person name="Walter F."/>
            <person name="Albersmeier A."/>
            <person name="Kalinowski J."/>
            <person name="Ruckert C."/>
        </authorList>
    </citation>
    <scope>NUCLEOTIDE SEQUENCE</scope>
    <source>
        <strain evidence="2">JCM 19596</strain>
    </source>
</reference>
<evidence type="ECO:0000313" key="2">
    <source>
        <dbReference type="EMBL" id="GGL61673.1"/>
    </source>
</evidence>
<dbReference type="AlphaFoldDB" id="A0A830FCM5"/>
<protein>
    <submittedName>
        <fullName evidence="2">Uncharacterized protein</fullName>
    </submittedName>
</protein>
<feature type="transmembrane region" description="Helical" evidence="1">
    <location>
        <begin position="73"/>
        <end position="97"/>
    </location>
</feature>
<proteinExistence type="predicted"/>
<sequence length="105" mass="11833">MSNDITIALKLLQMISLAIPPVAVLVKMLRKAENISWQTRQFSFALAGGSIVMFLCGEAAVLVFFYQQVELSPIIQIAMVFIMLALVPFALFMFVLYREQQLNFA</sequence>
<comment type="caution">
    <text evidence="2">The sequence shown here is derived from an EMBL/GenBank/DDBJ whole genome shotgun (WGS) entry which is preliminary data.</text>
</comment>
<keyword evidence="1" id="KW-0812">Transmembrane</keyword>
<dbReference type="RefSeq" id="WP_188978465.1">
    <property type="nucleotide sequence ID" value="NZ_BMPG01000002.1"/>
</dbReference>
<reference evidence="2" key="2">
    <citation type="submission" date="2020-09" db="EMBL/GenBank/DDBJ databases">
        <authorList>
            <person name="Sun Q."/>
            <person name="Ohkuma M."/>
        </authorList>
    </citation>
    <scope>NUCLEOTIDE SEQUENCE</scope>
    <source>
        <strain evidence="2">JCM 19596</strain>
    </source>
</reference>
<evidence type="ECO:0000256" key="1">
    <source>
        <dbReference type="SAM" id="Phobius"/>
    </source>
</evidence>
<dbReference type="OrthoDB" id="170697at2157"/>
<keyword evidence="1" id="KW-0472">Membrane</keyword>
<evidence type="ECO:0000313" key="3">
    <source>
        <dbReference type="Proteomes" id="UP000607197"/>
    </source>
</evidence>
<name>A0A830FCM5_9EURY</name>
<keyword evidence="1" id="KW-1133">Transmembrane helix</keyword>
<gene>
    <name evidence="2" type="ORF">GCM10009039_19840</name>
</gene>
<keyword evidence="3" id="KW-1185">Reference proteome</keyword>
<organism evidence="2 3">
    <name type="scientific">Halocalculus aciditolerans</name>
    <dbReference type="NCBI Taxonomy" id="1383812"/>
    <lineage>
        <taxon>Archaea</taxon>
        <taxon>Methanobacteriati</taxon>
        <taxon>Methanobacteriota</taxon>
        <taxon>Stenosarchaea group</taxon>
        <taxon>Halobacteria</taxon>
        <taxon>Halobacteriales</taxon>
        <taxon>Halobacteriaceae</taxon>
        <taxon>Halocalculus</taxon>
    </lineage>
</organism>
<feature type="transmembrane region" description="Helical" evidence="1">
    <location>
        <begin position="42"/>
        <end position="67"/>
    </location>
</feature>
<dbReference type="Proteomes" id="UP000607197">
    <property type="component" value="Unassembled WGS sequence"/>
</dbReference>
<feature type="transmembrane region" description="Helical" evidence="1">
    <location>
        <begin position="12"/>
        <end position="30"/>
    </location>
</feature>
<accession>A0A830FCM5</accession>
<dbReference type="EMBL" id="BMPG01000002">
    <property type="protein sequence ID" value="GGL61673.1"/>
    <property type="molecule type" value="Genomic_DNA"/>
</dbReference>